<keyword evidence="2" id="KW-1185">Reference proteome</keyword>
<reference evidence="2" key="1">
    <citation type="journal article" date="2022" name="Mol. Ecol. Resour.">
        <title>The genomes of chicory, endive, great burdock and yacon provide insights into Asteraceae palaeo-polyploidization history and plant inulin production.</title>
        <authorList>
            <person name="Fan W."/>
            <person name="Wang S."/>
            <person name="Wang H."/>
            <person name="Wang A."/>
            <person name="Jiang F."/>
            <person name="Liu H."/>
            <person name="Zhao H."/>
            <person name="Xu D."/>
            <person name="Zhang Y."/>
        </authorList>
    </citation>
    <scope>NUCLEOTIDE SEQUENCE [LARGE SCALE GENOMIC DNA]</scope>
    <source>
        <strain evidence="2">cv. Yunnan</strain>
    </source>
</reference>
<protein>
    <submittedName>
        <fullName evidence="1">Uncharacterized protein</fullName>
    </submittedName>
</protein>
<evidence type="ECO:0000313" key="1">
    <source>
        <dbReference type="EMBL" id="KAI3704304.1"/>
    </source>
</evidence>
<name>A0ACB9A3S9_9ASTR</name>
<proteinExistence type="predicted"/>
<accession>A0ACB9A3S9</accession>
<evidence type="ECO:0000313" key="2">
    <source>
        <dbReference type="Proteomes" id="UP001056120"/>
    </source>
</evidence>
<dbReference type="Proteomes" id="UP001056120">
    <property type="component" value="Linkage Group LG25"/>
</dbReference>
<reference evidence="1 2" key="2">
    <citation type="journal article" date="2022" name="Mol. Ecol. Resour.">
        <title>The genomes of chicory, endive, great burdock and yacon provide insights into Asteraceae paleo-polyploidization history and plant inulin production.</title>
        <authorList>
            <person name="Fan W."/>
            <person name="Wang S."/>
            <person name="Wang H."/>
            <person name="Wang A."/>
            <person name="Jiang F."/>
            <person name="Liu H."/>
            <person name="Zhao H."/>
            <person name="Xu D."/>
            <person name="Zhang Y."/>
        </authorList>
    </citation>
    <scope>NUCLEOTIDE SEQUENCE [LARGE SCALE GENOMIC DNA]</scope>
    <source>
        <strain evidence="2">cv. Yunnan</strain>
        <tissue evidence="1">Leaves</tissue>
    </source>
</reference>
<comment type="caution">
    <text evidence="1">The sequence shown here is derived from an EMBL/GenBank/DDBJ whole genome shotgun (WGS) entry which is preliminary data.</text>
</comment>
<dbReference type="EMBL" id="CM042042">
    <property type="protein sequence ID" value="KAI3704304.1"/>
    <property type="molecule type" value="Genomic_DNA"/>
</dbReference>
<organism evidence="1 2">
    <name type="scientific">Smallanthus sonchifolius</name>
    <dbReference type="NCBI Taxonomy" id="185202"/>
    <lineage>
        <taxon>Eukaryota</taxon>
        <taxon>Viridiplantae</taxon>
        <taxon>Streptophyta</taxon>
        <taxon>Embryophyta</taxon>
        <taxon>Tracheophyta</taxon>
        <taxon>Spermatophyta</taxon>
        <taxon>Magnoliopsida</taxon>
        <taxon>eudicotyledons</taxon>
        <taxon>Gunneridae</taxon>
        <taxon>Pentapetalae</taxon>
        <taxon>asterids</taxon>
        <taxon>campanulids</taxon>
        <taxon>Asterales</taxon>
        <taxon>Asteraceae</taxon>
        <taxon>Asteroideae</taxon>
        <taxon>Heliantheae alliance</taxon>
        <taxon>Millerieae</taxon>
        <taxon>Smallanthus</taxon>
    </lineage>
</organism>
<gene>
    <name evidence="1" type="ORF">L1987_74520</name>
</gene>
<sequence>MRKLFAVHAKFDNRILVQTIVFNLIDAFIIKLNTGRDAIGLTGLVRPQYKAACNGSTVPKCNPEVAAHHYPHYRDPVSLVHLQKWSTSGYFPADMRIWASREADSLLLNNQIKPNHEHVKKRECFHKYDGWWPENISSDSKDDNKVESVIICREIPSSTIKA</sequence>